<dbReference type="Proteomes" id="UP000622552">
    <property type="component" value="Unassembled WGS sequence"/>
</dbReference>
<dbReference type="InterPro" id="IPR036390">
    <property type="entry name" value="WH_DNA-bd_sf"/>
</dbReference>
<protein>
    <submittedName>
        <fullName evidence="1">Putative ArsR family transcriptional regulator</fullName>
    </submittedName>
</protein>
<accession>A0A8J7KG23</accession>
<name>A0A8J7KG23_9ACTN</name>
<dbReference type="InterPro" id="IPR036388">
    <property type="entry name" value="WH-like_DNA-bd_sf"/>
</dbReference>
<dbReference type="AlphaFoldDB" id="A0A8J7KG23"/>
<comment type="caution">
    <text evidence="1">The sequence shown here is derived from an EMBL/GenBank/DDBJ whole genome shotgun (WGS) entry which is preliminary data.</text>
</comment>
<evidence type="ECO:0000313" key="1">
    <source>
        <dbReference type="EMBL" id="MBG6136875.1"/>
    </source>
</evidence>
<dbReference type="InterPro" id="IPR011991">
    <property type="entry name" value="ArsR-like_HTH"/>
</dbReference>
<reference evidence="1" key="1">
    <citation type="submission" date="2020-11" db="EMBL/GenBank/DDBJ databases">
        <title>Sequencing the genomes of 1000 actinobacteria strains.</title>
        <authorList>
            <person name="Klenk H.-P."/>
        </authorList>
    </citation>
    <scope>NUCLEOTIDE SEQUENCE</scope>
    <source>
        <strain evidence="1">DSM 45356</strain>
    </source>
</reference>
<dbReference type="SUPFAM" id="SSF46785">
    <property type="entry name" value="Winged helix' DNA-binding domain"/>
    <property type="match status" value="1"/>
</dbReference>
<dbReference type="RefSeq" id="WP_197003794.1">
    <property type="nucleotide sequence ID" value="NZ_BONS01000016.1"/>
</dbReference>
<dbReference type="EMBL" id="JADOUF010000001">
    <property type="protein sequence ID" value="MBG6136875.1"/>
    <property type="molecule type" value="Genomic_DNA"/>
</dbReference>
<dbReference type="Pfam" id="PF12840">
    <property type="entry name" value="HTH_20"/>
    <property type="match status" value="1"/>
</dbReference>
<dbReference type="Gene3D" id="1.10.10.10">
    <property type="entry name" value="Winged helix-like DNA-binding domain superfamily/Winged helix DNA-binding domain"/>
    <property type="match status" value="1"/>
</dbReference>
<sequence length="212" mass="22616">MITAWEATAVLVDPVRRALYDHVRAVRVPVNREDAASAVGVSRSLAAFHLDKLVDAGLLAARHEAPLDRPRARGRAPKVYEPSGVEVSLTIPERRYELLGDILAEAVARQPHDAADAARRIAHRHGAGVGEAARPTPVVAVLAGLGFEPAEDAGGIVLRNCPFHRLAVRETDLVCGINLCFVAGMLDGLGETGREARLDRGPDTCCVRVTGC</sequence>
<keyword evidence="2" id="KW-1185">Reference proteome</keyword>
<dbReference type="CDD" id="cd00090">
    <property type="entry name" value="HTH_ARSR"/>
    <property type="match status" value="1"/>
</dbReference>
<evidence type="ECO:0000313" key="2">
    <source>
        <dbReference type="Proteomes" id="UP000622552"/>
    </source>
</evidence>
<organism evidence="1 2">
    <name type="scientific">Longispora fulva</name>
    <dbReference type="NCBI Taxonomy" id="619741"/>
    <lineage>
        <taxon>Bacteria</taxon>
        <taxon>Bacillati</taxon>
        <taxon>Actinomycetota</taxon>
        <taxon>Actinomycetes</taxon>
        <taxon>Micromonosporales</taxon>
        <taxon>Micromonosporaceae</taxon>
        <taxon>Longispora</taxon>
    </lineage>
</organism>
<gene>
    <name evidence="1" type="ORF">IW245_003069</name>
</gene>
<proteinExistence type="predicted"/>